<evidence type="ECO:0000313" key="3">
    <source>
        <dbReference type="Proteomes" id="UP000464865"/>
    </source>
</evidence>
<dbReference type="Pfam" id="PF21628">
    <property type="entry name" value="Gp10-like"/>
    <property type="match status" value="1"/>
</dbReference>
<sequence>MAELVDLARTKAEKKAETDRWEKASAEDRPDYPYGLNLFLDYETLKKLGMTDHDFDAGLPVTIHAEAMISEDRVEVINGEKRHSISLQVQKMAIGQGADKDVAEKFYKKA</sequence>
<dbReference type="AlphaFoldDB" id="A0A7L5BH07"/>
<accession>A0A7L5BH07</accession>
<dbReference type="KEGG" id="roy:G3A56_09165"/>
<reference evidence="2 3" key="1">
    <citation type="submission" date="2020-02" db="EMBL/GenBank/DDBJ databases">
        <title>Plant-Promoting Endophytic Bacterium Rhizobium oryzihabitans sp. nov., Isolated from the Root of Rice.</title>
        <authorList>
            <person name="zhao J."/>
            <person name="Zhang G."/>
        </authorList>
    </citation>
    <scope>NUCLEOTIDE SEQUENCE [LARGE SCALE GENOMIC DNA]</scope>
    <source>
        <strain evidence="2 3">M15</strain>
    </source>
</reference>
<dbReference type="InterPro" id="IPR049302">
    <property type="entry name" value="Gp10-like"/>
</dbReference>
<dbReference type="RefSeq" id="WP_164056316.1">
    <property type="nucleotide sequence ID" value="NZ_CP048632.1"/>
</dbReference>
<feature type="region of interest" description="Disordered" evidence="1">
    <location>
        <begin position="1"/>
        <end position="25"/>
    </location>
</feature>
<evidence type="ECO:0000256" key="1">
    <source>
        <dbReference type="SAM" id="MobiDB-lite"/>
    </source>
</evidence>
<keyword evidence="3" id="KW-1185">Reference proteome</keyword>
<gene>
    <name evidence="2" type="ORF">G3A56_09165</name>
</gene>
<protein>
    <submittedName>
        <fullName evidence="2">Uncharacterized protein</fullName>
    </submittedName>
</protein>
<name>A0A7L5BH07_9HYPH</name>
<dbReference type="EMBL" id="CP048632">
    <property type="protein sequence ID" value="QIB38138.1"/>
    <property type="molecule type" value="Genomic_DNA"/>
</dbReference>
<proteinExistence type="predicted"/>
<organism evidence="2 3">
    <name type="scientific">Rhizobium oryzihabitans</name>
    <dbReference type="NCBI Taxonomy" id="2267833"/>
    <lineage>
        <taxon>Bacteria</taxon>
        <taxon>Pseudomonadati</taxon>
        <taxon>Pseudomonadota</taxon>
        <taxon>Alphaproteobacteria</taxon>
        <taxon>Hyphomicrobiales</taxon>
        <taxon>Rhizobiaceae</taxon>
        <taxon>Rhizobium/Agrobacterium group</taxon>
        <taxon>Rhizobium</taxon>
    </lineage>
</organism>
<dbReference type="Proteomes" id="UP000464865">
    <property type="component" value="Chromosome M15-11"/>
</dbReference>
<evidence type="ECO:0000313" key="2">
    <source>
        <dbReference type="EMBL" id="QIB38138.1"/>
    </source>
</evidence>